<feature type="domain" description="Integral membrane bound transporter" evidence="6">
    <location>
        <begin position="23"/>
        <end position="145"/>
    </location>
</feature>
<feature type="transmembrane region" description="Helical" evidence="5">
    <location>
        <begin position="64"/>
        <end position="82"/>
    </location>
</feature>
<dbReference type="AlphaFoldDB" id="A0A644WHL4"/>
<reference evidence="7" key="1">
    <citation type="submission" date="2019-08" db="EMBL/GenBank/DDBJ databases">
        <authorList>
            <person name="Kucharzyk K."/>
            <person name="Murdoch R.W."/>
            <person name="Higgins S."/>
            <person name="Loffler F."/>
        </authorList>
    </citation>
    <scope>NUCLEOTIDE SEQUENCE</scope>
</reference>
<comment type="subcellular location">
    <subcellularLocation>
        <location evidence="1">Membrane</location>
        <topology evidence="1">Multi-pass membrane protein</topology>
    </subcellularLocation>
</comment>
<keyword evidence="3 5" id="KW-1133">Transmembrane helix</keyword>
<comment type="caution">
    <text evidence="7">The sequence shown here is derived from an EMBL/GenBank/DDBJ whole genome shotgun (WGS) entry which is preliminary data.</text>
</comment>
<evidence type="ECO:0000256" key="1">
    <source>
        <dbReference type="ARBA" id="ARBA00004141"/>
    </source>
</evidence>
<keyword evidence="4 5" id="KW-0472">Membrane</keyword>
<dbReference type="InterPro" id="IPR049453">
    <property type="entry name" value="Memb_transporter_dom"/>
</dbReference>
<name>A0A644WHL4_9ZZZZ</name>
<evidence type="ECO:0000256" key="2">
    <source>
        <dbReference type="ARBA" id="ARBA00022692"/>
    </source>
</evidence>
<feature type="transmembrane region" description="Helical" evidence="5">
    <location>
        <begin position="88"/>
        <end position="118"/>
    </location>
</feature>
<keyword evidence="2 5" id="KW-0812">Transmembrane</keyword>
<organism evidence="7">
    <name type="scientific">bioreactor metagenome</name>
    <dbReference type="NCBI Taxonomy" id="1076179"/>
    <lineage>
        <taxon>unclassified sequences</taxon>
        <taxon>metagenomes</taxon>
        <taxon>ecological metagenomes</taxon>
    </lineage>
</organism>
<dbReference type="Pfam" id="PF13515">
    <property type="entry name" value="FUSC_2"/>
    <property type="match status" value="1"/>
</dbReference>
<dbReference type="EMBL" id="VSSQ01000921">
    <property type="protein sequence ID" value="MPM03067.1"/>
    <property type="molecule type" value="Genomic_DNA"/>
</dbReference>
<proteinExistence type="predicted"/>
<accession>A0A644WHL4</accession>
<evidence type="ECO:0000256" key="4">
    <source>
        <dbReference type="ARBA" id="ARBA00023136"/>
    </source>
</evidence>
<sequence length="163" mass="18041">MKRQLFNPIFLLYIIKCLIGTIICYGFYKAFPQYYLSWSIVSLLLVLAPDWDNSITLPIARIKANITGALLGLFCFTLPLSQLTQLCIGVVLTIAVCTILRIPTSTRSALAALVIVLLQEMGKPMWSYALQRIAAVLLGCLVGLALTLSFQYGERLLAKKPLS</sequence>
<evidence type="ECO:0000256" key="3">
    <source>
        <dbReference type="ARBA" id="ARBA00022989"/>
    </source>
</evidence>
<gene>
    <name evidence="7" type="ORF">SDC9_49326</name>
</gene>
<feature type="transmembrane region" description="Helical" evidence="5">
    <location>
        <begin position="9"/>
        <end position="28"/>
    </location>
</feature>
<protein>
    <recommendedName>
        <fullName evidence="6">Integral membrane bound transporter domain-containing protein</fullName>
    </recommendedName>
</protein>
<evidence type="ECO:0000259" key="6">
    <source>
        <dbReference type="Pfam" id="PF13515"/>
    </source>
</evidence>
<feature type="transmembrane region" description="Helical" evidence="5">
    <location>
        <begin position="130"/>
        <end position="153"/>
    </location>
</feature>
<evidence type="ECO:0000313" key="7">
    <source>
        <dbReference type="EMBL" id="MPM03067.1"/>
    </source>
</evidence>
<dbReference type="GO" id="GO:0016020">
    <property type="term" value="C:membrane"/>
    <property type="evidence" value="ECO:0007669"/>
    <property type="project" value="UniProtKB-SubCell"/>
</dbReference>
<evidence type="ECO:0000256" key="5">
    <source>
        <dbReference type="SAM" id="Phobius"/>
    </source>
</evidence>